<evidence type="ECO:0000313" key="3">
    <source>
        <dbReference type="Proteomes" id="UP001279553"/>
    </source>
</evidence>
<evidence type="ECO:0000256" key="1">
    <source>
        <dbReference type="SAM" id="MobiDB-lite"/>
    </source>
</evidence>
<organism evidence="2 3">
    <name type="scientific">Acidiphilium acidophilum</name>
    <name type="common">Thiobacillus acidophilus</name>
    <dbReference type="NCBI Taxonomy" id="76588"/>
    <lineage>
        <taxon>Bacteria</taxon>
        <taxon>Pseudomonadati</taxon>
        <taxon>Pseudomonadota</taxon>
        <taxon>Alphaproteobacteria</taxon>
        <taxon>Acetobacterales</taxon>
        <taxon>Acidocellaceae</taxon>
        <taxon>Acidiphilium</taxon>
    </lineage>
</organism>
<reference evidence="2 3" key="1">
    <citation type="submission" date="2023-11" db="EMBL/GenBank/DDBJ databases">
        <title>MicrobeMod: A computational toolkit for identifying prokaryotic methylation and restriction-modification with nanopore sequencing.</title>
        <authorList>
            <person name="Crits-Christoph A."/>
            <person name="Kang S.C."/>
            <person name="Lee H."/>
            <person name="Ostrov N."/>
        </authorList>
    </citation>
    <scope>NUCLEOTIDE SEQUENCE [LARGE SCALE GENOMIC DNA]</scope>
    <source>
        <strain evidence="2 3">DSMZ 700</strain>
    </source>
</reference>
<evidence type="ECO:0000313" key="2">
    <source>
        <dbReference type="EMBL" id="MDX5931657.1"/>
    </source>
</evidence>
<name>A0AAW9DTL9_ACIAO</name>
<proteinExistence type="predicted"/>
<dbReference type="EMBL" id="JAWXYB010000018">
    <property type="protein sequence ID" value="MDX5931657.1"/>
    <property type="molecule type" value="Genomic_DNA"/>
</dbReference>
<dbReference type="AlphaFoldDB" id="A0AAW9DTL9"/>
<dbReference type="Proteomes" id="UP001279553">
    <property type="component" value="Unassembled WGS sequence"/>
</dbReference>
<sequence>MTPASPPREALAENFKVIFEDFRHAYEADADHHHPAIMKFMELLFLLLDSIAASLAKAVAALSNPLAPTREPAAASARDDAPVPHNPALRECAGLRRPVRREPIFIAAAAPDHDATVSRDLAAVPTAIRLRPVRNFRIEPKFTPTPRRNSSYRAHFRPPKPPFRKKTASLHAISHD</sequence>
<gene>
    <name evidence="2" type="ORF">SIL87_12870</name>
</gene>
<keyword evidence="3" id="KW-1185">Reference proteome</keyword>
<comment type="caution">
    <text evidence="2">The sequence shown here is derived from an EMBL/GenBank/DDBJ whole genome shotgun (WGS) entry which is preliminary data.</text>
</comment>
<protein>
    <submittedName>
        <fullName evidence="2">Uncharacterized protein</fullName>
    </submittedName>
</protein>
<feature type="region of interest" description="Disordered" evidence="1">
    <location>
        <begin position="140"/>
        <end position="176"/>
    </location>
</feature>
<accession>A0AAW9DTL9</accession>
<feature type="compositionally biased region" description="Basic residues" evidence="1">
    <location>
        <begin position="154"/>
        <end position="168"/>
    </location>
</feature>